<organism evidence="5 6">
    <name type="scientific">Caproicibacterium amylolyticum</name>
    <dbReference type="NCBI Taxonomy" id="2766537"/>
    <lineage>
        <taxon>Bacteria</taxon>
        <taxon>Bacillati</taxon>
        <taxon>Bacillota</taxon>
        <taxon>Clostridia</taxon>
        <taxon>Eubacteriales</taxon>
        <taxon>Oscillospiraceae</taxon>
        <taxon>Caproicibacterium</taxon>
    </lineage>
</organism>
<feature type="domain" description="MnmG N-terminal" evidence="4">
    <location>
        <begin position="274"/>
        <end position="352"/>
    </location>
</feature>
<keyword evidence="2" id="KW-0285">Flavoprotein</keyword>
<dbReference type="RefSeq" id="WP_212507858.1">
    <property type="nucleotide sequence ID" value="NZ_CP060696.1"/>
</dbReference>
<keyword evidence="3" id="KW-0274">FAD</keyword>
<dbReference type="AlphaFoldDB" id="A0A7G9WJC9"/>
<accession>A0A7G9WJC9</accession>
<dbReference type="Proteomes" id="UP000516046">
    <property type="component" value="Chromosome"/>
</dbReference>
<keyword evidence="6" id="KW-1185">Reference proteome</keyword>
<gene>
    <name evidence="5" type="ORF">H6X83_03925</name>
</gene>
<evidence type="ECO:0000313" key="6">
    <source>
        <dbReference type="Proteomes" id="UP000516046"/>
    </source>
</evidence>
<dbReference type="Pfam" id="PF01134">
    <property type="entry name" value="GIDA"/>
    <property type="match status" value="1"/>
</dbReference>
<protein>
    <submittedName>
        <fullName evidence="5">FAD-dependent oxidoreductase</fullName>
    </submittedName>
</protein>
<dbReference type="InterPro" id="IPR040131">
    <property type="entry name" value="MnmG_N"/>
</dbReference>
<name>A0A7G9WJC9_9FIRM</name>
<comment type="cofactor">
    <cofactor evidence="1">
        <name>FAD</name>
        <dbReference type="ChEBI" id="CHEBI:57692"/>
    </cofactor>
</comment>
<evidence type="ECO:0000313" key="5">
    <source>
        <dbReference type="EMBL" id="QNO18791.1"/>
    </source>
</evidence>
<reference evidence="5 6" key="1">
    <citation type="submission" date="2020-08" db="EMBL/GenBank/DDBJ databases">
        <authorList>
            <person name="Ren C."/>
            <person name="Gu Y."/>
            <person name="Xu Y."/>
        </authorList>
    </citation>
    <scope>NUCLEOTIDE SEQUENCE [LARGE SCALE GENOMIC DNA]</scope>
    <source>
        <strain evidence="5 6">LBM18003</strain>
    </source>
</reference>
<dbReference type="InterPro" id="IPR036188">
    <property type="entry name" value="FAD/NAD-bd_sf"/>
</dbReference>
<sequence>MGKRIIITGGGWAGCAAAAAATHLGAQTTLLERTDMLLGTGLVGGIMQNNGRFTAQEECTALGGGTLFQVIEKNLRHKAIHFPGHHHASLYDVSSTPSAVRRFLEENSVKIEYRARISSVEMRGNTIGSVSDDHGRTWEGDIFLDTTGTAGPMNNCTRYGTGCAMCVLRCPAFGGRVSLTALTGIKEIQGRRADGSIGAMSGSCKLSKESLAPQIIEQLDREGCVVIPLPPELMEDHLRIKACQQYALGAFRQNLVLLDTGKAKLMAPYFNLQKLHCLHGFENARYEDPYAGGKGNSIRFLAMAPRDNALQVQGIENLFCAGEKAGLLVGHTEAIVTGTLAGYNAVCRAEGHKLLVLPRSLAVGEAIAFVREQMRTPAGLAQKYTFSGSVLLEHLKQMNLYITDIPMIRRRVQSAGLSGIFSALPKKGTEK</sequence>
<dbReference type="SUPFAM" id="SSF51905">
    <property type="entry name" value="FAD/NAD(P)-binding domain"/>
    <property type="match status" value="1"/>
</dbReference>
<dbReference type="Pfam" id="PF12831">
    <property type="entry name" value="FAD_oxidored"/>
    <property type="match status" value="1"/>
</dbReference>
<dbReference type="PROSITE" id="PS51257">
    <property type="entry name" value="PROKAR_LIPOPROTEIN"/>
    <property type="match status" value="1"/>
</dbReference>
<dbReference type="KEGG" id="caml:H6X83_03925"/>
<dbReference type="Gene3D" id="3.50.50.60">
    <property type="entry name" value="FAD/NAD(P)-binding domain"/>
    <property type="match status" value="2"/>
</dbReference>
<proteinExistence type="predicted"/>
<evidence type="ECO:0000256" key="3">
    <source>
        <dbReference type="ARBA" id="ARBA00022827"/>
    </source>
</evidence>
<evidence type="ECO:0000259" key="4">
    <source>
        <dbReference type="Pfam" id="PF01134"/>
    </source>
</evidence>
<evidence type="ECO:0000256" key="2">
    <source>
        <dbReference type="ARBA" id="ARBA00022630"/>
    </source>
</evidence>
<dbReference type="EMBL" id="CP060696">
    <property type="protein sequence ID" value="QNO18791.1"/>
    <property type="molecule type" value="Genomic_DNA"/>
</dbReference>
<evidence type="ECO:0000256" key="1">
    <source>
        <dbReference type="ARBA" id="ARBA00001974"/>
    </source>
</evidence>